<dbReference type="GO" id="GO:0006355">
    <property type="term" value="P:regulation of DNA-templated transcription"/>
    <property type="evidence" value="ECO:0007669"/>
    <property type="project" value="InterPro"/>
</dbReference>
<feature type="region of interest" description="Disordered" evidence="1">
    <location>
        <begin position="235"/>
        <end position="255"/>
    </location>
</feature>
<dbReference type="AlphaFoldDB" id="A0A835IS60"/>
<reference evidence="2 3" key="1">
    <citation type="submission" date="2020-10" db="EMBL/GenBank/DDBJ databases">
        <title>The Coptis chinensis genome and diversification of protoberbering-type alkaloids.</title>
        <authorList>
            <person name="Wang B."/>
            <person name="Shu S."/>
            <person name="Song C."/>
            <person name="Liu Y."/>
        </authorList>
    </citation>
    <scope>NUCLEOTIDE SEQUENCE [LARGE SCALE GENOMIC DNA]</scope>
    <source>
        <strain evidence="2">HL-2020</strain>
        <tissue evidence="2">Leaf</tissue>
    </source>
</reference>
<accession>A0A835IS60</accession>
<sequence length="318" mass="36317">MYIARATQKKKKKYLLKGTTDEYTYDEVYAKMCIEDYDRVQETRKFKSAQTREEMKKLLGLGYSFYPLEGMLVDYYLRKKIMDELIDYCLIEEVDNVYAIHPQDLAGLLDPMSSVCDNGGEVVGGDSKIDEEMKEIEKDVSRLLLKLGSLRLEKEARDAKPVEYNAPLCTPKIVDQKETSKISFMPRKIEGSPVVRNGVRSNLRGGGKQEVTPIQPVKNRRGINLGPSEIIASTRSQHRGNQELPPIQSTQNSRQQSCFYKLQEVDEGNILKEKGGRRLSLSPQSRLAQSKMQVSKQRFMTTGSNKTVKKDDRVLFRV</sequence>
<keyword evidence="3" id="KW-1185">Reference proteome</keyword>
<gene>
    <name evidence="2" type="ORF">IFM89_031212</name>
</gene>
<dbReference type="SUPFAM" id="SSF101941">
    <property type="entry name" value="NAC domain"/>
    <property type="match status" value="1"/>
</dbReference>
<dbReference type="PANTHER" id="PTHR36386">
    <property type="entry name" value="OS06G0683900 PROTEIN"/>
    <property type="match status" value="1"/>
</dbReference>
<dbReference type="OrthoDB" id="1932658at2759"/>
<evidence type="ECO:0000313" key="2">
    <source>
        <dbReference type="EMBL" id="KAF9622409.1"/>
    </source>
</evidence>
<dbReference type="GO" id="GO:0003677">
    <property type="term" value="F:DNA binding"/>
    <property type="evidence" value="ECO:0007669"/>
    <property type="project" value="InterPro"/>
</dbReference>
<feature type="region of interest" description="Disordered" evidence="1">
    <location>
        <begin position="274"/>
        <end position="305"/>
    </location>
</feature>
<protein>
    <submittedName>
        <fullName evidence="2">Uncharacterized protein</fullName>
    </submittedName>
</protein>
<dbReference type="PANTHER" id="PTHR36386:SF1">
    <property type="entry name" value="OS06G0683900 PROTEIN"/>
    <property type="match status" value="1"/>
</dbReference>
<name>A0A835IS60_9MAGN</name>
<dbReference type="InterPro" id="IPR036093">
    <property type="entry name" value="NAC_dom_sf"/>
</dbReference>
<organism evidence="2 3">
    <name type="scientific">Coptis chinensis</name>
    <dbReference type="NCBI Taxonomy" id="261450"/>
    <lineage>
        <taxon>Eukaryota</taxon>
        <taxon>Viridiplantae</taxon>
        <taxon>Streptophyta</taxon>
        <taxon>Embryophyta</taxon>
        <taxon>Tracheophyta</taxon>
        <taxon>Spermatophyta</taxon>
        <taxon>Magnoliopsida</taxon>
        <taxon>Ranunculales</taxon>
        <taxon>Ranunculaceae</taxon>
        <taxon>Coptidoideae</taxon>
        <taxon>Coptis</taxon>
    </lineage>
</organism>
<comment type="caution">
    <text evidence="2">The sequence shown here is derived from an EMBL/GenBank/DDBJ whole genome shotgun (WGS) entry which is preliminary data.</text>
</comment>
<evidence type="ECO:0000256" key="1">
    <source>
        <dbReference type="SAM" id="MobiDB-lite"/>
    </source>
</evidence>
<dbReference type="EMBL" id="JADFTS010000002">
    <property type="protein sequence ID" value="KAF9622409.1"/>
    <property type="molecule type" value="Genomic_DNA"/>
</dbReference>
<evidence type="ECO:0000313" key="3">
    <source>
        <dbReference type="Proteomes" id="UP000631114"/>
    </source>
</evidence>
<dbReference type="Proteomes" id="UP000631114">
    <property type="component" value="Unassembled WGS sequence"/>
</dbReference>
<proteinExistence type="predicted"/>
<feature type="compositionally biased region" description="Polar residues" evidence="1">
    <location>
        <begin position="281"/>
        <end position="305"/>
    </location>
</feature>